<reference evidence="7" key="1">
    <citation type="submission" date="2015-11" db="EMBL/GenBank/DDBJ databases">
        <title>De novo transcriptome assembly of four potential Pierce s Disease insect vectors from Arizona vineyards.</title>
        <authorList>
            <person name="Tassone E.E."/>
        </authorList>
    </citation>
    <scope>NUCLEOTIDE SEQUENCE</scope>
</reference>
<evidence type="ECO:0000259" key="6">
    <source>
        <dbReference type="PROSITE" id="PS50240"/>
    </source>
</evidence>
<feature type="signal peptide" evidence="5">
    <location>
        <begin position="1"/>
        <end position="29"/>
    </location>
</feature>
<name>A0A1B6LQN4_9HEMI</name>
<dbReference type="Pfam" id="PF00089">
    <property type="entry name" value="Trypsin"/>
    <property type="match status" value="1"/>
</dbReference>
<protein>
    <recommendedName>
        <fullName evidence="6">Peptidase S1 domain-containing protein</fullName>
    </recommendedName>
</protein>
<sequence length="342" mass="38464">MFGALSTVTATYVVKSLSVLITVGVLCQATDEGNLFSYLQAWTLADVDTLADSVNPKNEEEMLTECGVVDDPELLPRVFGGHVARPDQYPWMAYLSSGFLNSNGEEFDYFLRCGGSLISNRHVLTAAHCVRNRNDEFKLNRVIIRLGAYNLVEHNPWEKNYEIYPQDVIVHHQYDPESLFNDISVIRLPENTQFKENIRPICLPFNYVMDKYEDEGESVKAAGWGTTNPYSYGRRSDVLKVSEETLLSKRACSKRIGVNNFNIDTEICTTYSYHGGITCKGDSGGPLMTIKKYTPYSTKAFVIGVTSHEPAIELELSCGTGYPSVYTDVSAYLEWILEIMEE</sequence>
<dbReference type="InterPro" id="IPR001254">
    <property type="entry name" value="Trypsin_dom"/>
</dbReference>
<keyword evidence="4" id="KW-1015">Disulfide bond</keyword>
<evidence type="ECO:0000256" key="5">
    <source>
        <dbReference type="SAM" id="SignalP"/>
    </source>
</evidence>
<dbReference type="EMBL" id="GEBQ01014035">
    <property type="protein sequence ID" value="JAT25942.1"/>
    <property type="molecule type" value="Transcribed_RNA"/>
</dbReference>
<dbReference type="PANTHER" id="PTHR24260:SF145">
    <property type="entry name" value="FI17609P1-RELATED"/>
    <property type="match status" value="1"/>
</dbReference>
<proteinExistence type="predicted"/>
<dbReference type="CDD" id="cd00190">
    <property type="entry name" value="Tryp_SPc"/>
    <property type="match status" value="1"/>
</dbReference>
<feature type="domain" description="Peptidase S1" evidence="6">
    <location>
        <begin position="78"/>
        <end position="341"/>
    </location>
</feature>
<evidence type="ECO:0000256" key="3">
    <source>
        <dbReference type="ARBA" id="ARBA00022825"/>
    </source>
</evidence>
<accession>A0A1B6LQN4</accession>
<evidence type="ECO:0000313" key="7">
    <source>
        <dbReference type="EMBL" id="JAT25942.1"/>
    </source>
</evidence>
<evidence type="ECO:0000256" key="4">
    <source>
        <dbReference type="ARBA" id="ARBA00023157"/>
    </source>
</evidence>
<keyword evidence="1" id="KW-0645">Protease</keyword>
<dbReference type="GO" id="GO:0004252">
    <property type="term" value="F:serine-type endopeptidase activity"/>
    <property type="evidence" value="ECO:0007669"/>
    <property type="project" value="InterPro"/>
</dbReference>
<evidence type="ECO:0000256" key="1">
    <source>
        <dbReference type="ARBA" id="ARBA00022670"/>
    </source>
</evidence>
<dbReference type="SMART" id="SM00020">
    <property type="entry name" value="Tryp_SPc"/>
    <property type="match status" value="1"/>
</dbReference>
<keyword evidence="2" id="KW-0378">Hydrolase</keyword>
<dbReference type="InterPro" id="IPR009003">
    <property type="entry name" value="Peptidase_S1_PA"/>
</dbReference>
<organism evidence="7">
    <name type="scientific">Graphocephala atropunctata</name>
    <dbReference type="NCBI Taxonomy" id="36148"/>
    <lineage>
        <taxon>Eukaryota</taxon>
        <taxon>Metazoa</taxon>
        <taxon>Ecdysozoa</taxon>
        <taxon>Arthropoda</taxon>
        <taxon>Hexapoda</taxon>
        <taxon>Insecta</taxon>
        <taxon>Pterygota</taxon>
        <taxon>Neoptera</taxon>
        <taxon>Paraneoptera</taxon>
        <taxon>Hemiptera</taxon>
        <taxon>Auchenorrhyncha</taxon>
        <taxon>Membracoidea</taxon>
        <taxon>Cicadellidae</taxon>
        <taxon>Cicadellinae</taxon>
        <taxon>Cicadellini</taxon>
        <taxon>Graphocephala</taxon>
    </lineage>
</organism>
<dbReference type="Gene3D" id="2.40.10.10">
    <property type="entry name" value="Trypsin-like serine proteases"/>
    <property type="match status" value="1"/>
</dbReference>
<dbReference type="InterPro" id="IPR051333">
    <property type="entry name" value="CLIP_Serine_Protease"/>
</dbReference>
<keyword evidence="3" id="KW-0720">Serine protease</keyword>
<dbReference type="AlphaFoldDB" id="A0A1B6LQN4"/>
<gene>
    <name evidence="7" type="ORF">g.7675</name>
</gene>
<feature type="chain" id="PRO_5008587623" description="Peptidase S1 domain-containing protein" evidence="5">
    <location>
        <begin position="30"/>
        <end position="342"/>
    </location>
</feature>
<dbReference type="FunFam" id="2.40.10.10:FF:000060">
    <property type="entry name" value="Acrosin"/>
    <property type="match status" value="1"/>
</dbReference>
<dbReference type="InterPro" id="IPR043504">
    <property type="entry name" value="Peptidase_S1_PA_chymotrypsin"/>
</dbReference>
<dbReference type="SUPFAM" id="SSF50494">
    <property type="entry name" value="Trypsin-like serine proteases"/>
    <property type="match status" value="1"/>
</dbReference>
<dbReference type="PANTHER" id="PTHR24260">
    <property type="match status" value="1"/>
</dbReference>
<evidence type="ECO:0000256" key="2">
    <source>
        <dbReference type="ARBA" id="ARBA00022801"/>
    </source>
</evidence>
<dbReference type="InterPro" id="IPR018114">
    <property type="entry name" value="TRYPSIN_HIS"/>
</dbReference>
<dbReference type="InterPro" id="IPR001314">
    <property type="entry name" value="Peptidase_S1A"/>
</dbReference>
<dbReference type="PROSITE" id="PS50240">
    <property type="entry name" value="TRYPSIN_DOM"/>
    <property type="match status" value="1"/>
</dbReference>
<dbReference type="GO" id="GO:0006508">
    <property type="term" value="P:proteolysis"/>
    <property type="evidence" value="ECO:0007669"/>
    <property type="project" value="UniProtKB-KW"/>
</dbReference>
<keyword evidence="5" id="KW-0732">Signal</keyword>
<dbReference type="PRINTS" id="PR00722">
    <property type="entry name" value="CHYMOTRYPSIN"/>
</dbReference>
<dbReference type="PROSITE" id="PS00134">
    <property type="entry name" value="TRYPSIN_HIS"/>
    <property type="match status" value="1"/>
</dbReference>